<feature type="region of interest" description="Disordered" evidence="8">
    <location>
        <begin position="78"/>
        <end position="130"/>
    </location>
</feature>
<dbReference type="PROSITE" id="PS50048">
    <property type="entry name" value="ZN2_CY6_FUNGAL_2"/>
    <property type="match status" value="1"/>
</dbReference>
<evidence type="ECO:0000256" key="6">
    <source>
        <dbReference type="ARBA" id="ARBA00023163"/>
    </source>
</evidence>
<dbReference type="Gene3D" id="4.10.240.10">
    <property type="entry name" value="Zn(2)-C6 fungal-type DNA-binding domain"/>
    <property type="match status" value="1"/>
</dbReference>
<dbReference type="InterPro" id="IPR007219">
    <property type="entry name" value="XnlR_reg_dom"/>
</dbReference>
<feature type="region of interest" description="Disordered" evidence="8">
    <location>
        <begin position="654"/>
        <end position="682"/>
    </location>
</feature>
<gene>
    <name evidence="10" type="ORF">CBYS24578_00007401</name>
</gene>
<keyword evidence="2" id="KW-0479">Metal-binding</keyword>
<dbReference type="SMART" id="SM00906">
    <property type="entry name" value="Fungal_trans"/>
    <property type="match status" value="1"/>
</dbReference>
<feature type="region of interest" description="Disordered" evidence="8">
    <location>
        <begin position="40"/>
        <end position="60"/>
    </location>
</feature>
<evidence type="ECO:0000256" key="5">
    <source>
        <dbReference type="ARBA" id="ARBA00023125"/>
    </source>
</evidence>
<evidence type="ECO:0000256" key="2">
    <source>
        <dbReference type="ARBA" id="ARBA00022723"/>
    </source>
</evidence>
<evidence type="ECO:0000256" key="8">
    <source>
        <dbReference type="SAM" id="MobiDB-lite"/>
    </source>
</evidence>
<evidence type="ECO:0000256" key="3">
    <source>
        <dbReference type="ARBA" id="ARBA00022833"/>
    </source>
</evidence>
<dbReference type="Pfam" id="PF04082">
    <property type="entry name" value="Fungal_trans"/>
    <property type="match status" value="1"/>
</dbReference>
<dbReference type="InterPro" id="IPR036864">
    <property type="entry name" value="Zn2-C6_fun-type_DNA-bd_sf"/>
</dbReference>
<dbReference type="GO" id="GO:0008270">
    <property type="term" value="F:zinc ion binding"/>
    <property type="evidence" value="ECO:0007669"/>
    <property type="project" value="InterPro"/>
</dbReference>
<feature type="compositionally biased region" description="Basic and acidic residues" evidence="8">
    <location>
        <begin position="40"/>
        <end position="55"/>
    </location>
</feature>
<dbReference type="InterPro" id="IPR001138">
    <property type="entry name" value="Zn2Cys6_DnaBD"/>
</dbReference>
<evidence type="ECO:0000256" key="1">
    <source>
        <dbReference type="ARBA" id="ARBA00004123"/>
    </source>
</evidence>
<dbReference type="GO" id="GO:0003677">
    <property type="term" value="F:DNA binding"/>
    <property type="evidence" value="ECO:0007669"/>
    <property type="project" value="UniProtKB-KW"/>
</dbReference>
<dbReference type="PANTHER" id="PTHR31313">
    <property type="entry name" value="TY1 ENHANCER ACTIVATOR"/>
    <property type="match status" value="1"/>
</dbReference>
<dbReference type="InterPro" id="IPR051615">
    <property type="entry name" value="Transcr_Regulatory_Elem"/>
</dbReference>
<comment type="subcellular location">
    <subcellularLocation>
        <location evidence="1">Nucleus</location>
    </subcellularLocation>
</comment>
<keyword evidence="5" id="KW-0238">DNA-binding</keyword>
<keyword evidence="7" id="KW-0539">Nucleus</keyword>
<dbReference type="PANTHER" id="PTHR31313:SF81">
    <property type="entry name" value="TY1 ENHANCER ACTIVATOR"/>
    <property type="match status" value="1"/>
</dbReference>
<sequence length="718" mass="80038">MDPKTPARHRHRATAACMQCRKARIRCVLGPESKKCQSCRDTDQECVYDDKDGRKSRTSAKAIESTLMQRINHLESQLKEAKGTPKPLDTEPFEQAPEEPPPYTSPEASSSRLASVDNTSTNDDGKSCPEQATSVVSKLIPSAIRFDMASGRVRYFGATTHMNVLSRVGSGPNPQFRNTHWPIVLIVRDLSPDTHNYLMELFWDKHNTVIHLVHLDMFQRDQQHGGVEFYSTFLHLTMLATGFRYADKTREDIRRLTLPGYASSTLHEKAKSLAKLEIDRPGGIPSIQAFQLLGGLEFCCGNDDTGWLFTGMCFRMIFDAGLHVDPSSLFLPERETQIRHMVLWACMATDRLWSLYLGRPTTIKTSDVAPSCLSFDFSRMILCRRSWQEKKSTTRIYEALLRMMEIVSQLCDLRGPRPSKNAELYYKLAAIDQQLRDWQSSLPKHLKWSTELHTAMPAPYYLLHTQYHAAMILLHRPFVRYNEKVQEANSHFTNLSRNSCTESAKQIAEMFEHYRTRFDLEKVYGTAVQHAGTAATALMGEVVLQTDAQERRILIEKLSSLRLSISLMSKNYQPAGQMTSVVDQFIRSVQGAPPAGNPTRGSSFDTTTAAGGSASNEGGDSFSAAAATAAAGPMNAHDVQDAFIPTEFDSLYAGTSGQRSRGRGDASYTITPSRAGGQSPSGLPFLPSSFLEGLSSSDLLFSELAGMNDCSFPWDENS</sequence>
<dbReference type="SUPFAM" id="SSF57701">
    <property type="entry name" value="Zn2/Cys6 DNA-binding domain"/>
    <property type="match status" value="1"/>
</dbReference>
<feature type="domain" description="Zn(2)-C6 fungal-type" evidence="9">
    <location>
        <begin position="16"/>
        <end position="48"/>
    </location>
</feature>
<dbReference type="GO" id="GO:0006351">
    <property type="term" value="P:DNA-templated transcription"/>
    <property type="evidence" value="ECO:0007669"/>
    <property type="project" value="InterPro"/>
</dbReference>
<dbReference type="OrthoDB" id="4161332at2759"/>
<dbReference type="GO" id="GO:0005634">
    <property type="term" value="C:nucleus"/>
    <property type="evidence" value="ECO:0007669"/>
    <property type="project" value="UniProtKB-SubCell"/>
</dbReference>
<evidence type="ECO:0000313" key="10">
    <source>
        <dbReference type="EMBL" id="CAG9980438.1"/>
    </source>
</evidence>
<dbReference type="Proteomes" id="UP000754883">
    <property type="component" value="Unassembled WGS sequence"/>
</dbReference>
<proteinExistence type="predicted"/>
<keyword evidence="11" id="KW-1185">Reference proteome</keyword>
<comment type="caution">
    <text evidence="10">The sequence shown here is derived from an EMBL/GenBank/DDBJ whole genome shotgun (WGS) entry which is preliminary data.</text>
</comment>
<evidence type="ECO:0000313" key="11">
    <source>
        <dbReference type="Proteomes" id="UP000754883"/>
    </source>
</evidence>
<feature type="region of interest" description="Disordered" evidence="8">
    <location>
        <begin position="589"/>
        <end position="618"/>
    </location>
</feature>
<evidence type="ECO:0000256" key="4">
    <source>
        <dbReference type="ARBA" id="ARBA00023015"/>
    </source>
</evidence>
<dbReference type="CDD" id="cd12148">
    <property type="entry name" value="fungal_TF_MHR"/>
    <property type="match status" value="1"/>
</dbReference>
<dbReference type="PROSITE" id="PS00463">
    <property type="entry name" value="ZN2_CY6_FUNGAL_1"/>
    <property type="match status" value="1"/>
</dbReference>
<dbReference type="CDD" id="cd00067">
    <property type="entry name" value="GAL4"/>
    <property type="match status" value="1"/>
</dbReference>
<reference evidence="10" key="1">
    <citation type="submission" date="2021-10" db="EMBL/GenBank/DDBJ databases">
        <authorList>
            <person name="Piombo E."/>
        </authorList>
    </citation>
    <scope>NUCLEOTIDE SEQUENCE</scope>
</reference>
<evidence type="ECO:0000256" key="7">
    <source>
        <dbReference type="ARBA" id="ARBA00023242"/>
    </source>
</evidence>
<evidence type="ECO:0000259" key="9">
    <source>
        <dbReference type="PROSITE" id="PS50048"/>
    </source>
</evidence>
<keyword evidence="3" id="KW-0862">Zinc</keyword>
<keyword evidence="4" id="KW-0805">Transcription regulation</keyword>
<dbReference type="EMBL" id="CABFNO020001317">
    <property type="protein sequence ID" value="CAG9980438.1"/>
    <property type="molecule type" value="Genomic_DNA"/>
</dbReference>
<dbReference type="AlphaFoldDB" id="A0A9N9U5A0"/>
<organism evidence="10 11">
    <name type="scientific">Clonostachys byssicola</name>
    <dbReference type="NCBI Taxonomy" id="160290"/>
    <lineage>
        <taxon>Eukaryota</taxon>
        <taxon>Fungi</taxon>
        <taxon>Dikarya</taxon>
        <taxon>Ascomycota</taxon>
        <taxon>Pezizomycotina</taxon>
        <taxon>Sordariomycetes</taxon>
        <taxon>Hypocreomycetidae</taxon>
        <taxon>Hypocreales</taxon>
        <taxon>Bionectriaceae</taxon>
        <taxon>Clonostachys</taxon>
    </lineage>
</organism>
<dbReference type="GO" id="GO:0000981">
    <property type="term" value="F:DNA-binding transcription factor activity, RNA polymerase II-specific"/>
    <property type="evidence" value="ECO:0007669"/>
    <property type="project" value="InterPro"/>
</dbReference>
<feature type="compositionally biased region" description="Polar residues" evidence="8">
    <location>
        <begin position="106"/>
        <end position="122"/>
    </location>
</feature>
<name>A0A9N9U5A0_9HYPO</name>
<feature type="compositionally biased region" description="Polar residues" evidence="8">
    <location>
        <begin position="599"/>
        <end position="618"/>
    </location>
</feature>
<keyword evidence="6" id="KW-0804">Transcription</keyword>
<accession>A0A9N9U5A0</accession>
<dbReference type="SMART" id="SM00066">
    <property type="entry name" value="GAL4"/>
    <property type="match status" value="1"/>
</dbReference>
<protein>
    <recommendedName>
        <fullName evidence="9">Zn(2)-C6 fungal-type domain-containing protein</fullName>
    </recommendedName>
</protein>